<accession>A0A6J5KXE2</accession>
<feature type="region of interest" description="Disordered" evidence="1">
    <location>
        <begin position="176"/>
        <end position="198"/>
    </location>
</feature>
<reference evidence="2" key="1">
    <citation type="submission" date="2020-04" db="EMBL/GenBank/DDBJ databases">
        <authorList>
            <person name="Chiriac C."/>
            <person name="Salcher M."/>
            <person name="Ghai R."/>
            <person name="Kavagutti S V."/>
        </authorList>
    </citation>
    <scope>NUCLEOTIDE SEQUENCE</scope>
</reference>
<proteinExistence type="predicted"/>
<evidence type="ECO:0000256" key="1">
    <source>
        <dbReference type="SAM" id="MobiDB-lite"/>
    </source>
</evidence>
<gene>
    <name evidence="2" type="ORF">UFOVP75_71</name>
</gene>
<name>A0A6J5KXE2_9CAUD</name>
<sequence length="264" mass="29252">MGIEHELHWLGRPITKPEDAHGLETKAAIHEFNHKLPRHQAEQKAYDEYVHENRVGAAAHHLSGMKAAQASGHMEEARKHGIMYEMHINALGHKTHEPVPLEVQAKAAEGGEPVYKFKPHPGDVHALTKFEEMAKSQRCQWMSTESTKQRCGNPASIKVGGKSYCYIHARKLTDRKPGAAAGHKSAGGGSDIPGLSKSTHERLHGLYKSLADIVMSEKMKKSAPPGFSEGAMHELKNKYGTESAFKIAWAAYEKHKAKHPEQKD</sequence>
<organism evidence="2">
    <name type="scientific">uncultured Caudovirales phage</name>
    <dbReference type="NCBI Taxonomy" id="2100421"/>
    <lineage>
        <taxon>Viruses</taxon>
        <taxon>Duplodnaviria</taxon>
        <taxon>Heunggongvirae</taxon>
        <taxon>Uroviricota</taxon>
        <taxon>Caudoviricetes</taxon>
        <taxon>Peduoviridae</taxon>
        <taxon>Maltschvirus</taxon>
        <taxon>Maltschvirus maltsch</taxon>
    </lineage>
</organism>
<evidence type="ECO:0000313" key="2">
    <source>
        <dbReference type="EMBL" id="CAB4127158.1"/>
    </source>
</evidence>
<dbReference type="EMBL" id="LR796209">
    <property type="protein sequence ID" value="CAB4127158.1"/>
    <property type="molecule type" value="Genomic_DNA"/>
</dbReference>
<protein>
    <submittedName>
        <fullName evidence="2">Uncharacterized protein</fullName>
    </submittedName>
</protein>